<protein>
    <submittedName>
        <fullName evidence="2">Uncharacterized protein</fullName>
    </submittedName>
</protein>
<sequence length="62" mass="6712">MGALMRKQKKAFFVHQIGARRSSHRTPAEPGCGGRVWGSQADCTSGSEAGEEESYRVPFGRG</sequence>
<feature type="non-terminal residue" evidence="2">
    <location>
        <position position="62"/>
    </location>
</feature>
<dbReference type="Proteomes" id="UP001178508">
    <property type="component" value="Chromosome 13"/>
</dbReference>
<dbReference type="AlphaFoldDB" id="A0AAV1G988"/>
<evidence type="ECO:0000313" key="2">
    <source>
        <dbReference type="EMBL" id="CAJ1070597.1"/>
    </source>
</evidence>
<accession>A0AAV1G988</accession>
<organism evidence="2 3">
    <name type="scientific">Xyrichtys novacula</name>
    <name type="common">Pearly razorfish</name>
    <name type="synonym">Hemipteronotus novacula</name>
    <dbReference type="NCBI Taxonomy" id="13765"/>
    <lineage>
        <taxon>Eukaryota</taxon>
        <taxon>Metazoa</taxon>
        <taxon>Chordata</taxon>
        <taxon>Craniata</taxon>
        <taxon>Vertebrata</taxon>
        <taxon>Euteleostomi</taxon>
        <taxon>Actinopterygii</taxon>
        <taxon>Neopterygii</taxon>
        <taxon>Teleostei</taxon>
        <taxon>Neoteleostei</taxon>
        <taxon>Acanthomorphata</taxon>
        <taxon>Eupercaria</taxon>
        <taxon>Labriformes</taxon>
        <taxon>Labridae</taxon>
        <taxon>Xyrichtys</taxon>
    </lineage>
</organism>
<gene>
    <name evidence="2" type="ORF">XNOV1_A035220</name>
</gene>
<feature type="region of interest" description="Disordered" evidence="1">
    <location>
        <begin position="41"/>
        <end position="62"/>
    </location>
</feature>
<proteinExistence type="predicted"/>
<dbReference type="EMBL" id="OY660876">
    <property type="protein sequence ID" value="CAJ1070597.1"/>
    <property type="molecule type" value="Genomic_DNA"/>
</dbReference>
<evidence type="ECO:0000313" key="3">
    <source>
        <dbReference type="Proteomes" id="UP001178508"/>
    </source>
</evidence>
<evidence type="ECO:0000256" key="1">
    <source>
        <dbReference type="SAM" id="MobiDB-lite"/>
    </source>
</evidence>
<reference evidence="2" key="1">
    <citation type="submission" date="2023-08" db="EMBL/GenBank/DDBJ databases">
        <authorList>
            <person name="Alioto T."/>
            <person name="Alioto T."/>
            <person name="Gomez Garrido J."/>
        </authorList>
    </citation>
    <scope>NUCLEOTIDE SEQUENCE</scope>
</reference>
<keyword evidence="3" id="KW-1185">Reference proteome</keyword>
<name>A0AAV1G988_XYRNO</name>